<gene>
    <name evidence="1" type="ORF">FSB_LOCUS57433</name>
</gene>
<dbReference type="AlphaFoldDB" id="A0A2N9IZR1"/>
<accession>A0A2N9IZR1</accession>
<sequence>MRRDEVSPIVLFNRLCVLRSQLWMAVGPREAWERSDGGDGDFTVEIVVEISLGIVLRSRLWMAVGPIGAWEIRRWRWRGEGGGTCCYAGV</sequence>
<evidence type="ECO:0000313" key="1">
    <source>
        <dbReference type="EMBL" id="SPD29551.1"/>
    </source>
</evidence>
<name>A0A2N9IZR1_FAGSY</name>
<protein>
    <submittedName>
        <fullName evidence="1">Uncharacterized protein</fullName>
    </submittedName>
</protein>
<dbReference type="EMBL" id="OIVN01006275">
    <property type="protein sequence ID" value="SPD29551.1"/>
    <property type="molecule type" value="Genomic_DNA"/>
</dbReference>
<proteinExistence type="predicted"/>
<organism evidence="1">
    <name type="scientific">Fagus sylvatica</name>
    <name type="common">Beechnut</name>
    <dbReference type="NCBI Taxonomy" id="28930"/>
    <lineage>
        <taxon>Eukaryota</taxon>
        <taxon>Viridiplantae</taxon>
        <taxon>Streptophyta</taxon>
        <taxon>Embryophyta</taxon>
        <taxon>Tracheophyta</taxon>
        <taxon>Spermatophyta</taxon>
        <taxon>Magnoliopsida</taxon>
        <taxon>eudicotyledons</taxon>
        <taxon>Gunneridae</taxon>
        <taxon>Pentapetalae</taxon>
        <taxon>rosids</taxon>
        <taxon>fabids</taxon>
        <taxon>Fagales</taxon>
        <taxon>Fagaceae</taxon>
        <taxon>Fagus</taxon>
    </lineage>
</organism>
<reference evidence="1" key="1">
    <citation type="submission" date="2018-02" db="EMBL/GenBank/DDBJ databases">
        <authorList>
            <person name="Cohen D.B."/>
            <person name="Kent A.D."/>
        </authorList>
    </citation>
    <scope>NUCLEOTIDE SEQUENCE</scope>
</reference>